<dbReference type="Pfam" id="PF04397">
    <property type="entry name" value="LytTR"/>
    <property type="match status" value="1"/>
</dbReference>
<evidence type="ECO:0000259" key="2">
    <source>
        <dbReference type="PROSITE" id="PS50110"/>
    </source>
</evidence>
<sequence length="249" mass="27788">MMDAVIIDDEEHCVASLRRLLLPYQDSVRLVGTFATVDEAVMGIGTRQPDIVFMDVQLGESGTAFDVLNALGAVAFNLIFTTAYDQYAVQAFRFAALDYLLKPIAVGDFANAMNRVFQRNEQQQLSVRVAALLDNLSGADKPKKMGLPTADGYEFVDVSEVVHCRSDVNYTHIFTVSGQKYTVSKTLKHFEELLGGYHFFRIHHSHLINLDYVVKYVRGKGGAVVLANGVTLEVSSRRKDEFLARLKMK</sequence>
<evidence type="ECO:0000313" key="5">
    <source>
        <dbReference type="Proteomes" id="UP000190541"/>
    </source>
</evidence>
<dbReference type="PROSITE" id="PS50930">
    <property type="entry name" value="HTH_LYTTR"/>
    <property type="match status" value="1"/>
</dbReference>
<dbReference type="PROSITE" id="PS50110">
    <property type="entry name" value="RESPONSE_REGULATORY"/>
    <property type="match status" value="1"/>
</dbReference>
<feature type="modified residue" description="4-aspartylphosphate" evidence="1">
    <location>
        <position position="55"/>
    </location>
</feature>
<dbReference type="GO" id="GO:0000156">
    <property type="term" value="F:phosphorelay response regulator activity"/>
    <property type="evidence" value="ECO:0007669"/>
    <property type="project" value="InterPro"/>
</dbReference>
<dbReference type="Gene3D" id="3.40.50.2300">
    <property type="match status" value="1"/>
</dbReference>
<gene>
    <name evidence="4" type="ORF">SAMN05660226_03586</name>
</gene>
<dbReference type="GO" id="GO:0003677">
    <property type="term" value="F:DNA binding"/>
    <property type="evidence" value="ECO:0007669"/>
    <property type="project" value="InterPro"/>
</dbReference>
<dbReference type="Pfam" id="PF00072">
    <property type="entry name" value="Response_reg"/>
    <property type="match status" value="1"/>
</dbReference>
<proteinExistence type="predicted"/>
<dbReference type="SUPFAM" id="SSF52172">
    <property type="entry name" value="CheY-like"/>
    <property type="match status" value="1"/>
</dbReference>
<keyword evidence="1" id="KW-0597">Phosphoprotein</keyword>
<dbReference type="OrthoDB" id="9787344at2"/>
<dbReference type="PANTHER" id="PTHR37299:SF1">
    <property type="entry name" value="STAGE 0 SPORULATION PROTEIN A HOMOLOG"/>
    <property type="match status" value="1"/>
</dbReference>
<dbReference type="Proteomes" id="UP000190541">
    <property type="component" value="Unassembled WGS sequence"/>
</dbReference>
<reference evidence="4 5" key="1">
    <citation type="submission" date="2017-02" db="EMBL/GenBank/DDBJ databases">
        <authorList>
            <person name="Peterson S.W."/>
        </authorList>
    </citation>
    <scope>NUCLEOTIDE SEQUENCE [LARGE SCALE GENOMIC DNA]</scope>
    <source>
        <strain evidence="4 5">DSM 22899</strain>
    </source>
</reference>
<dbReference type="SMART" id="SM00448">
    <property type="entry name" value="REC"/>
    <property type="match status" value="1"/>
</dbReference>
<protein>
    <submittedName>
        <fullName evidence="4">Two component transcriptional regulator, LytTR family</fullName>
    </submittedName>
</protein>
<dbReference type="SMART" id="SM00850">
    <property type="entry name" value="LytTR"/>
    <property type="match status" value="1"/>
</dbReference>
<dbReference type="Gene3D" id="2.40.50.1020">
    <property type="entry name" value="LytTr DNA-binding domain"/>
    <property type="match status" value="1"/>
</dbReference>
<dbReference type="InterPro" id="IPR001789">
    <property type="entry name" value="Sig_transdc_resp-reg_receiver"/>
</dbReference>
<dbReference type="InterPro" id="IPR007492">
    <property type="entry name" value="LytTR_DNA-bd_dom"/>
</dbReference>
<feature type="domain" description="HTH LytTR-type" evidence="3">
    <location>
        <begin position="145"/>
        <end position="248"/>
    </location>
</feature>
<evidence type="ECO:0000256" key="1">
    <source>
        <dbReference type="PROSITE-ProRule" id="PRU00169"/>
    </source>
</evidence>
<dbReference type="AlphaFoldDB" id="A0A1T5EVS7"/>
<evidence type="ECO:0000313" key="4">
    <source>
        <dbReference type="EMBL" id="SKB87820.1"/>
    </source>
</evidence>
<feature type="domain" description="Response regulatory" evidence="2">
    <location>
        <begin position="3"/>
        <end position="117"/>
    </location>
</feature>
<dbReference type="InterPro" id="IPR011006">
    <property type="entry name" value="CheY-like_superfamily"/>
</dbReference>
<keyword evidence="5" id="KW-1185">Reference proteome</keyword>
<dbReference type="PANTHER" id="PTHR37299">
    <property type="entry name" value="TRANSCRIPTIONAL REGULATOR-RELATED"/>
    <property type="match status" value="1"/>
</dbReference>
<dbReference type="RefSeq" id="WP_139378765.1">
    <property type="nucleotide sequence ID" value="NZ_FUYS01000011.1"/>
</dbReference>
<name>A0A1T5EVS7_9SPHI</name>
<accession>A0A1T5EVS7</accession>
<dbReference type="EMBL" id="FUYS01000011">
    <property type="protein sequence ID" value="SKB87820.1"/>
    <property type="molecule type" value="Genomic_DNA"/>
</dbReference>
<evidence type="ECO:0000259" key="3">
    <source>
        <dbReference type="PROSITE" id="PS50930"/>
    </source>
</evidence>
<organism evidence="4 5">
    <name type="scientific">Parapedobacter luteus</name>
    <dbReference type="NCBI Taxonomy" id="623280"/>
    <lineage>
        <taxon>Bacteria</taxon>
        <taxon>Pseudomonadati</taxon>
        <taxon>Bacteroidota</taxon>
        <taxon>Sphingobacteriia</taxon>
        <taxon>Sphingobacteriales</taxon>
        <taxon>Sphingobacteriaceae</taxon>
        <taxon>Parapedobacter</taxon>
    </lineage>
</organism>
<dbReference type="InterPro" id="IPR046947">
    <property type="entry name" value="LytR-like"/>
</dbReference>
<dbReference type="STRING" id="623280.SAMN05660226_03586"/>